<comment type="similarity">
    <text evidence="1">Belongs to the LysR transcriptional regulatory family.</text>
</comment>
<reference evidence="3 4" key="1">
    <citation type="submission" date="2018-03" db="EMBL/GenBank/DDBJ databases">
        <title>Genomic Encyclopedia of Archaeal and Bacterial Type Strains, Phase II (KMG-II): from individual species to whole genera.</title>
        <authorList>
            <person name="Goeker M."/>
        </authorList>
    </citation>
    <scope>NUCLEOTIDE SEQUENCE [LARGE SCALE GENOMIC DNA]</scope>
    <source>
        <strain evidence="3 4">DSM 29318</strain>
    </source>
</reference>
<keyword evidence="4" id="KW-1185">Reference proteome</keyword>
<comment type="caution">
    <text evidence="3">The sequence shown here is derived from an EMBL/GenBank/DDBJ whole genome shotgun (WGS) entry which is preliminary data.</text>
</comment>
<dbReference type="AlphaFoldDB" id="A0A2T0X7S1"/>
<dbReference type="GO" id="GO:0043565">
    <property type="term" value="F:sequence-specific DNA binding"/>
    <property type="evidence" value="ECO:0007669"/>
    <property type="project" value="TreeGrafter"/>
</dbReference>
<dbReference type="InterPro" id="IPR000847">
    <property type="entry name" value="LysR_HTH_N"/>
</dbReference>
<evidence type="ECO:0000313" key="3">
    <source>
        <dbReference type="EMBL" id="PRY94924.1"/>
    </source>
</evidence>
<dbReference type="GO" id="GO:0006351">
    <property type="term" value="P:DNA-templated transcription"/>
    <property type="evidence" value="ECO:0007669"/>
    <property type="project" value="TreeGrafter"/>
</dbReference>
<dbReference type="PANTHER" id="PTHR30537">
    <property type="entry name" value="HTH-TYPE TRANSCRIPTIONAL REGULATOR"/>
    <property type="match status" value="1"/>
</dbReference>
<dbReference type="PROSITE" id="PS50931">
    <property type="entry name" value="HTH_LYSR"/>
    <property type="match status" value="1"/>
</dbReference>
<accession>A0A2T0X7S1</accession>
<dbReference type="InterPro" id="IPR058163">
    <property type="entry name" value="LysR-type_TF_proteobact-type"/>
</dbReference>
<dbReference type="Pfam" id="PF00126">
    <property type="entry name" value="HTH_1"/>
    <property type="match status" value="1"/>
</dbReference>
<dbReference type="GO" id="GO:0003700">
    <property type="term" value="F:DNA-binding transcription factor activity"/>
    <property type="evidence" value="ECO:0007669"/>
    <property type="project" value="InterPro"/>
</dbReference>
<dbReference type="SUPFAM" id="SSF53850">
    <property type="entry name" value="Periplasmic binding protein-like II"/>
    <property type="match status" value="1"/>
</dbReference>
<sequence length="277" mass="29266">MPARVDWNDIALFAAVARHGALAPAAKETGASVPTLSRRMKALEARLGRRLFLHGPQGYATTADGRALLARAGRMEAAAASVAAWAGAAARPRVRVTAGTWSALSLARHVGEWWSPDAPWIPEFVHCDLDMDVARREVDVGLRNRRPAQPWLAGRRTGTTEFAVYGADPGVHGWIGAGDDAARTPSAAWVAARHGDAVTTAANDPRLALSLAEAGLGRVVLPTGVGDASALLRLGDPIPELRSEEWLVSHHEARHDPPIRAALDALGAWLSARGGAT</sequence>
<name>A0A2T0X7S1_9RHOB</name>
<proteinExistence type="inferred from homology"/>
<organism evidence="3 4">
    <name type="scientific">Hasllibacter halocynthiae</name>
    <dbReference type="NCBI Taxonomy" id="595589"/>
    <lineage>
        <taxon>Bacteria</taxon>
        <taxon>Pseudomonadati</taxon>
        <taxon>Pseudomonadota</taxon>
        <taxon>Alphaproteobacteria</taxon>
        <taxon>Rhodobacterales</taxon>
        <taxon>Roseobacteraceae</taxon>
        <taxon>Hasllibacter</taxon>
    </lineage>
</organism>
<dbReference type="InterPro" id="IPR036388">
    <property type="entry name" value="WH-like_DNA-bd_sf"/>
</dbReference>
<dbReference type="SUPFAM" id="SSF46785">
    <property type="entry name" value="Winged helix' DNA-binding domain"/>
    <property type="match status" value="1"/>
</dbReference>
<dbReference type="InterPro" id="IPR036390">
    <property type="entry name" value="WH_DNA-bd_sf"/>
</dbReference>
<protein>
    <submittedName>
        <fullName evidence="3">LysR family transcriptional regulator</fullName>
    </submittedName>
</protein>
<dbReference type="EMBL" id="PVTT01000001">
    <property type="protein sequence ID" value="PRY94924.1"/>
    <property type="molecule type" value="Genomic_DNA"/>
</dbReference>
<dbReference type="Proteomes" id="UP000238801">
    <property type="component" value="Unassembled WGS sequence"/>
</dbReference>
<evidence type="ECO:0000256" key="1">
    <source>
        <dbReference type="ARBA" id="ARBA00009437"/>
    </source>
</evidence>
<evidence type="ECO:0000313" key="4">
    <source>
        <dbReference type="Proteomes" id="UP000238801"/>
    </source>
</evidence>
<evidence type="ECO:0000259" key="2">
    <source>
        <dbReference type="PROSITE" id="PS50931"/>
    </source>
</evidence>
<gene>
    <name evidence="3" type="ORF">BCF33_0527</name>
</gene>
<feature type="domain" description="HTH lysR-type" evidence="2">
    <location>
        <begin position="5"/>
        <end position="62"/>
    </location>
</feature>
<dbReference type="Gene3D" id="1.10.10.10">
    <property type="entry name" value="Winged helix-like DNA-binding domain superfamily/Winged helix DNA-binding domain"/>
    <property type="match status" value="1"/>
</dbReference>
<dbReference type="PANTHER" id="PTHR30537:SF3">
    <property type="entry name" value="TRANSCRIPTIONAL REGULATORY PROTEIN"/>
    <property type="match status" value="1"/>
</dbReference>